<dbReference type="PANTHER" id="PTHR15698">
    <property type="entry name" value="PROTEIN CBG15099"/>
    <property type="match status" value="1"/>
</dbReference>
<dbReference type="InterPro" id="IPR045545">
    <property type="entry name" value="PHYIP/PHIPL_C"/>
</dbReference>
<dbReference type="PANTHER" id="PTHR15698:SF4">
    <property type="entry name" value="PHYTANOYL-COA HYDROXYLASE-INTERACTING PROTEIN-LIKE C-TERMINAL DOMAIN-CONTAINING PROTEIN"/>
    <property type="match status" value="1"/>
</dbReference>
<reference evidence="3" key="1">
    <citation type="submission" date="2007-07" db="EMBL/GenBank/DDBJ databases">
        <title>PCAP assembly of the Caenorhabditis remanei genome.</title>
        <authorList>
            <consortium name="The Caenorhabditis remanei Sequencing Consortium"/>
            <person name="Wilson R.K."/>
        </authorList>
    </citation>
    <scope>NUCLEOTIDE SEQUENCE [LARGE SCALE GENOMIC DNA]</scope>
    <source>
        <strain evidence="3">PB4641</strain>
    </source>
</reference>
<evidence type="ECO:0000313" key="3">
    <source>
        <dbReference type="EMBL" id="EFO84591.1"/>
    </source>
</evidence>
<dbReference type="Pfam" id="PF19281">
    <property type="entry name" value="PHYHIP_C"/>
    <property type="match status" value="1"/>
</dbReference>
<keyword evidence="4" id="KW-1185">Reference proteome</keyword>
<dbReference type="eggNOG" id="ENOG502QQIT">
    <property type="taxonomic scope" value="Eukaryota"/>
</dbReference>
<evidence type="ECO:0000259" key="2">
    <source>
        <dbReference type="Pfam" id="PF19281"/>
    </source>
</evidence>
<protein>
    <recommendedName>
        <fullName evidence="2">Phytanoyl-CoA hydroxylase-interacting protein-like C-terminal domain-containing protein</fullName>
    </recommendedName>
</protein>
<dbReference type="FunCoup" id="E3LXM9">
    <property type="interactions" value="472"/>
</dbReference>
<dbReference type="HOGENOM" id="CLU_482540_0_0_1"/>
<feature type="region of interest" description="Disordered" evidence="1">
    <location>
        <begin position="29"/>
        <end position="88"/>
    </location>
</feature>
<sequence length="636" mass="73921">MQSVVVEKSKQCFFQMNFGGGWAPWHNPPNPESHSWHNPPNFEPHSWRPYANNQGGGPMRQQPPQQIHPQHMHPQHIHPQHMHPQHNHNSRNGWLDVLSNPYFSRNIHAQNHMTNYERNRMHLFNQPQPPPVQRPLMKRPPPKNEMSEIVKQTLMNSRFCVKFLLNKTHVLISDAHVPGLRTGLQMRNAMQQRAKTRGKNQEKIINAMQLVVNFSVFSERIELRWQQPTPRKDIKYVVILEHIKTRGITTIEKSSTSMHCDLQVTAGETYKIDVHCKSNDDKQFLIAVWSKQIRAEFCYSELKQLLQKCYFFVSRGIKADPQMHEFCVVYRCKPKIYWDEIHHYCNDVMQKYIKDDNGQPGNLINGKINGLFFSARLLPDMTLPQCSPFGNVRMIINAFLILNPERHNFYFSDFYCNKNIHYVTIVICVIDSETDRYCREKLVRINPLSNPFVKLIPPTDRFGQWRFYINYTLWVELYYTEDIQLDMGQFSAIMATGAGTSKIGGLPNNKHCNMCNLYPIGKKKLVTVEEANRNVTDLDSTMAAILREDNHVDSEVADTLAFLIDRVEERSLSSEELTEKLDKNLVRAVEVMNKTVSKDKTSTLASIAKNLNDFISGFNKRRDALIQEVKKLKSSS</sequence>
<feature type="compositionally biased region" description="Basic residues" evidence="1">
    <location>
        <begin position="70"/>
        <end position="88"/>
    </location>
</feature>
<dbReference type="OrthoDB" id="6101761at2759"/>
<dbReference type="Proteomes" id="UP000008281">
    <property type="component" value="Unassembled WGS sequence"/>
</dbReference>
<dbReference type="GO" id="GO:0005737">
    <property type="term" value="C:cytoplasm"/>
    <property type="evidence" value="ECO:0007669"/>
    <property type="project" value="TreeGrafter"/>
</dbReference>
<feature type="compositionally biased region" description="Low complexity" evidence="1">
    <location>
        <begin position="59"/>
        <end position="69"/>
    </location>
</feature>
<accession>E3LXM9</accession>
<dbReference type="EMBL" id="DS268418">
    <property type="protein sequence ID" value="EFO84591.1"/>
    <property type="molecule type" value="Genomic_DNA"/>
</dbReference>
<dbReference type="InParanoid" id="E3LXM9"/>
<name>E3LXM9_CAERE</name>
<evidence type="ECO:0000256" key="1">
    <source>
        <dbReference type="SAM" id="MobiDB-lite"/>
    </source>
</evidence>
<dbReference type="AlphaFoldDB" id="E3LXM9"/>
<dbReference type="InterPro" id="IPR042868">
    <property type="entry name" value="PHYHIP/PHYHIPL"/>
</dbReference>
<organism evidence="4">
    <name type="scientific">Caenorhabditis remanei</name>
    <name type="common">Caenorhabditis vulgaris</name>
    <dbReference type="NCBI Taxonomy" id="31234"/>
    <lineage>
        <taxon>Eukaryota</taxon>
        <taxon>Metazoa</taxon>
        <taxon>Ecdysozoa</taxon>
        <taxon>Nematoda</taxon>
        <taxon>Chromadorea</taxon>
        <taxon>Rhabditida</taxon>
        <taxon>Rhabditina</taxon>
        <taxon>Rhabditomorpha</taxon>
        <taxon>Rhabditoidea</taxon>
        <taxon>Rhabditidae</taxon>
        <taxon>Peloderinae</taxon>
        <taxon>Caenorhabditis</taxon>
    </lineage>
</organism>
<evidence type="ECO:0000313" key="4">
    <source>
        <dbReference type="Proteomes" id="UP000008281"/>
    </source>
</evidence>
<gene>
    <name evidence="3" type="ORF">CRE_03679</name>
</gene>
<proteinExistence type="predicted"/>
<dbReference type="OMA" id="QFSAIMA"/>
<feature type="domain" description="Phytanoyl-CoA hydroxylase-interacting protein-like C-terminal" evidence="2">
    <location>
        <begin position="302"/>
        <end position="516"/>
    </location>
</feature>